<keyword evidence="3" id="KW-1185">Reference proteome</keyword>
<accession>A0ABS2RM21</accession>
<dbReference type="SUPFAM" id="SSF53067">
    <property type="entry name" value="Actin-like ATPase domain"/>
    <property type="match status" value="1"/>
</dbReference>
<dbReference type="GO" id="GO:0004340">
    <property type="term" value="F:glucokinase activity"/>
    <property type="evidence" value="ECO:0007669"/>
    <property type="project" value="UniProtKB-EC"/>
</dbReference>
<dbReference type="Gene3D" id="3.30.420.40">
    <property type="match status" value="2"/>
</dbReference>
<keyword evidence="2" id="KW-0808">Transferase</keyword>
<sequence>MTLTLGIDIGATSIKGAAVTESGEVVGRDVQPTPSAGSSADIEDAIVACIAALRSSLPDVSSVGLAAAGWIGPDRRSVVFSANFPSWRQEPLLDRLEQRTGLAMVLENDANAAAWGEYRFGAGAAATSMAAITLGSGVGGALIVNGELVRGHQGAAGEIGHSVMITDGYPCACGRHGCMENYVSGRSINRRAAAILPGADVYELARAGDERALGCYLELGDYLGRGLANVAMLVNPQLVVISGGVSDAYDLFAEQAQRSMRSELGAYWAGLTPEFAAGTLAADAGPLGAADLARHQA</sequence>
<dbReference type="EMBL" id="JAFBCF010000001">
    <property type="protein sequence ID" value="MBM7800054.1"/>
    <property type="molecule type" value="Genomic_DNA"/>
</dbReference>
<comment type="similarity">
    <text evidence="1">Belongs to the ROK (NagC/XylR) family.</text>
</comment>
<gene>
    <name evidence="2" type="ORF">JOE57_002975</name>
</gene>
<evidence type="ECO:0000313" key="2">
    <source>
        <dbReference type="EMBL" id="MBM7800054.1"/>
    </source>
</evidence>
<dbReference type="PROSITE" id="PS01125">
    <property type="entry name" value="ROK"/>
    <property type="match status" value="1"/>
</dbReference>
<proteinExistence type="inferred from homology"/>
<dbReference type="EC" id="2.7.1.2" evidence="2"/>
<comment type="caution">
    <text evidence="2">The sequence shown here is derived from an EMBL/GenBank/DDBJ whole genome shotgun (WGS) entry which is preliminary data.</text>
</comment>
<protein>
    <submittedName>
        <fullName evidence="2">Glucokinase</fullName>
        <ecNumber evidence="2">2.7.1.2</ecNumber>
    </submittedName>
</protein>
<dbReference type="PANTHER" id="PTHR18964:SF173">
    <property type="entry name" value="GLUCOKINASE"/>
    <property type="match status" value="1"/>
</dbReference>
<reference evidence="2 3" key="1">
    <citation type="submission" date="2021-01" db="EMBL/GenBank/DDBJ databases">
        <title>Sequencing the genomes of 1000 actinobacteria strains.</title>
        <authorList>
            <person name="Klenk H.-P."/>
        </authorList>
    </citation>
    <scope>NUCLEOTIDE SEQUENCE [LARGE SCALE GENOMIC DNA]</scope>
    <source>
        <strain evidence="2 3">DSM 18662</strain>
    </source>
</reference>
<dbReference type="InterPro" id="IPR043129">
    <property type="entry name" value="ATPase_NBD"/>
</dbReference>
<evidence type="ECO:0000313" key="3">
    <source>
        <dbReference type="Proteomes" id="UP000704762"/>
    </source>
</evidence>
<evidence type="ECO:0000256" key="1">
    <source>
        <dbReference type="ARBA" id="ARBA00006479"/>
    </source>
</evidence>
<name>A0ABS2RM21_9ACTN</name>
<dbReference type="Proteomes" id="UP000704762">
    <property type="component" value="Unassembled WGS sequence"/>
</dbReference>
<dbReference type="InterPro" id="IPR049874">
    <property type="entry name" value="ROK_cs"/>
</dbReference>
<dbReference type="Pfam" id="PF00480">
    <property type="entry name" value="ROK"/>
    <property type="match status" value="1"/>
</dbReference>
<organism evidence="2 3">
    <name type="scientific">Microlunatus panaciterrae</name>
    <dbReference type="NCBI Taxonomy" id="400768"/>
    <lineage>
        <taxon>Bacteria</taxon>
        <taxon>Bacillati</taxon>
        <taxon>Actinomycetota</taxon>
        <taxon>Actinomycetes</taxon>
        <taxon>Propionibacteriales</taxon>
        <taxon>Propionibacteriaceae</taxon>
        <taxon>Microlunatus</taxon>
    </lineage>
</organism>
<dbReference type="RefSeq" id="WP_204919214.1">
    <property type="nucleotide sequence ID" value="NZ_BAAAQP010000003.1"/>
</dbReference>
<dbReference type="InterPro" id="IPR000600">
    <property type="entry name" value="ROK"/>
</dbReference>
<dbReference type="PANTHER" id="PTHR18964">
    <property type="entry name" value="ROK (REPRESSOR, ORF, KINASE) FAMILY"/>
    <property type="match status" value="1"/>
</dbReference>